<keyword evidence="6" id="KW-1185">Reference proteome</keyword>
<dbReference type="AlphaFoldDB" id="A0A0P1KPH1"/>
<dbReference type="Gene3D" id="3.60.10.10">
    <property type="entry name" value="Endonuclease/exonuclease/phosphatase"/>
    <property type="match status" value="1"/>
</dbReference>
<dbReference type="InterPro" id="IPR005135">
    <property type="entry name" value="Endo/exonuclease/phosphatase"/>
</dbReference>
<dbReference type="Pfam" id="PF03372">
    <property type="entry name" value="Exo_endo_phos"/>
    <property type="match status" value="1"/>
</dbReference>
<dbReference type="PANTHER" id="PTHR12121">
    <property type="entry name" value="CARBON CATABOLITE REPRESSOR PROTEIN 4"/>
    <property type="match status" value="1"/>
</dbReference>
<comment type="similarity">
    <text evidence="1">Belongs to the CCR4/nocturin family.</text>
</comment>
<evidence type="ECO:0000313" key="6">
    <source>
        <dbReference type="Proteomes" id="UP000236544"/>
    </source>
</evidence>
<feature type="region of interest" description="Disordered" evidence="3">
    <location>
        <begin position="1"/>
        <end position="43"/>
    </location>
</feature>
<keyword evidence="2" id="KW-0378">Hydrolase</keyword>
<feature type="compositionally biased region" description="Basic and acidic residues" evidence="3">
    <location>
        <begin position="34"/>
        <end position="43"/>
    </location>
</feature>
<dbReference type="PANTHER" id="PTHR12121:SF45">
    <property type="entry name" value="NOCTURNIN"/>
    <property type="match status" value="1"/>
</dbReference>
<name>A0A0P1KPH1_9SACH</name>
<evidence type="ECO:0000313" key="5">
    <source>
        <dbReference type="EMBL" id="CUS21412.1"/>
    </source>
</evidence>
<feature type="region of interest" description="Disordered" evidence="3">
    <location>
        <begin position="336"/>
        <end position="363"/>
    </location>
</feature>
<dbReference type="Proteomes" id="UP000236544">
    <property type="component" value="Unassembled WGS sequence"/>
</dbReference>
<dbReference type="InterPro" id="IPR050410">
    <property type="entry name" value="CCR4/nocturin_mRNA_transcr"/>
</dbReference>
<dbReference type="GO" id="GO:0006139">
    <property type="term" value="P:nucleobase-containing compound metabolic process"/>
    <property type="evidence" value="ECO:0007669"/>
    <property type="project" value="UniProtKB-ARBA"/>
</dbReference>
<evidence type="ECO:0000256" key="3">
    <source>
        <dbReference type="SAM" id="MobiDB-lite"/>
    </source>
</evidence>
<protein>
    <submittedName>
        <fullName evidence="5">LAQU0S03e02014g1_1</fullName>
    </submittedName>
</protein>
<evidence type="ECO:0000259" key="4">
    <source>
        <dbReference type="Pfam" id="PF03372"/>
    </source>
</evidence>
<evidence type="ECO:0000256" key="1">
    <source>
        <dbReference type="ARBA" id="ARBA00010774"/>
    </source>
</evidence>
<feature type="domain" description="Endonuclease/exonuclease/phosphatase" evidence="4">
    <location>
        <begin position="99"/>
        <end position="430"/>
    </location>
</feature>
<feature type="compositionally biased region" description="Basic and acidic residues" evidence="3">
    <location>
        <begin position="350"/>
        <end position="363"/>
    </location>
</feature>
<dbReference type="EMBL" id="LN890565">
    <property type="protein sequence ID" value="CUS21412.1"/>
    <property type="molecule type" value="Genomic_DNA"/>
</dbReference>
<dbReference type="OrthoDB" id="428734at2759"/>
<organism evidence="5 6">
    <name type="scientific">Lachancea quebecensis</name>
    <dbReference type="NCBI Taxonomy" id="1654605"/>
    <lineage>
        <taxon>Eukaryota</taxon>
        <taxon>Fungi</taxon>
        <taxon>Dikarya</taxon>
        <taxon>Ascomycota</taxon>
        <taxon>Saccharomycotina</taxon>
        <taxon>Saccharomycetes</taxon>
        <taxon>Saccharomycetales</taxon>
        <taxon>Saccharomycetaceae</taxon>
        <taxon>Lachancea</taxon>
    </lineage>
</organism>
<sequence length="495" mass="57419">MKEEKLANEINSQIKQDKEKHIGEKSRKSKKKGEKLPKISPEHIAEVRAQREAAKRKKREDMIARGLDPDFPPDLQFIHRPMLPLASSENAEGFVFKLMTYNCLAQALIRRKLFPTSGNALKWFKRSRVLLNEFMHYNSDVLCLQEVDYIQYQSFWKEEFEKLGYDSQFHRHGTKNHGIAIVWKRDMFTIVDKMLIDYDKERSGALEPRTTTKNVGLVIALGFTKKVLEKCPGTSKRGIIVGTTHLFWHPFGTFERTRQCYVMLNKMKEFMHRINVLQDKGTSQENLWYPFFCGDFNSQPFDTPYLSVSSKPITYKGRAKTVIECSTSYTFSKARDGEECDDEEGGNIEKFGDGQPEHPVPEKFSATEEQKGLVESMASLHNSLDMRGISIYSVGYKHVHPENAGLDNNFNEPEISNWAETWRGLLDYIFFIKKWNFSEKINPEELETFQNENGIRIRSLLRMPPAKEMPKHGQPHEGEYGSDHLSMMCELELKM</sequence>
<reference evidence="6" key="1">
    <citation type="submission" date="2015-10" db="EMBL/GenBank/DDBJ databases">
        <authorList>
            <person name="Devillers H."/>
        </authorList>
    </citation>
    <scope>NUCLEOTIDE SEQUENCE [LARGE SCALE GENOMIC DNA]</scope>
</reference>
<accession>A0A0P1KPH1</accession>
<gene>
    <name evidence="5" type="ORF">LAQU0_S03e02014g</name>
</gene>
<evidence type="ECO:0000256" key="2">
    <source>
        <dbReference type="ARBA" id="ARBA00022801"/>
    </source>
</evidence>
<dbReference type="GO" id="GO:0000175">
    <property type="term" value="F:3'-5'-RNA exonuclease activity"/>
    <property type="evidence" value="ECO:0007669"/>
    <property type="project" value="TreeGrafter"/>
</dbReference>
<dbReference type="InterPro" id="IPR036691">
    <property type="entry name" value="Endo/exonu/phosph_ase_sf"/>
</dbReference>
<feature type="compositionally biased region" description="Basic and acidic residues" evidence="3">
    <location>
        <begin position="15"/>
        <end position="26"/>
    </location>
</feature>
<dbReference type="SUPFAM" id="SSF56219">
    <property type="entry name" value="DNase I-like"/>
    <property type="match status" value="1"/>
</dbReference>
<proteinExistence type="inferred from homology"/>